<dbReference type="EMBL" id="JAUTDP010000006">
    <property type="protein sequence ID" value="KAK3398451.1"/>
    <property type="molecule type" value="Genomic_DNA"/>
</dbReference>
<gene>
    <name evidence="1" type="ORF">B0T20DRAFT_353593</name>
</gene>
<accession>A0AAE0UBW3</accession>
<protein>
    <submittedName>
        <fullName evidence="1">Uncharacterized protein</fullName>
    </submittedName>
</protein>
<sequence>YYDLCPNRFPPSIGCVFWETDDKQKKWASIVQGLLIGIRRGADKMTDAFEYGTDNPVCGGINEVRNMTERFWAQAGLGQNRSRHG</sequence>
<reference evidence="1" key="1">
    <citation type="journal article" date="2023" name="Mol. Phylogenet. Evol.">
        <title>Genome-scale phylogeny and comparative genomics of the fungal order Sordariales.</title>
        <authorList>
            <person name="Hensen N."/>
            <person name="Bonometti L."/>
            <person name="Westerberg I."/>
            <person name="Brannstrom I.O."/>
            <person name="Guillou S."/>
            <person name="Cros-Aarteil S."/>
            <person name="Calhoun S."/>
            <person name="Haridas S."/>
            <person name="Kuo A."/>
            <person name="Mondo S."/>
            <person name="Pangilinan J."/>
            <person name="Riley R."/>
            <person name="LaButti K."/>
            <person name="Andreopoulos B."/>
            <person name="Lipzen A."/>
            <person name="Chen C."/>
            <person name="Yan M."/>
            <person name="Daum C."/>
            <person name="Ng V."/>
            <person name="Clum A."/>
            <person name="Steindorff A."/>
            <person name="Ohm R.A."/>
            <person name="Martin F."/>
            <person name="Silar P."/>
            <person name="Natvig D.O."/>
            <person name="Lalanne C."/>
            <person name="Gautier V."/>
            <person name="Ament-Velasquez S.L."/>
            <person name="Kruys A."/>
            <person name="Hutchinson M.I."/>
            <person name="Powell A.J."/>
            <person name="Barry K."/>
            <person name="Miller A.N."/>
            <person name="Grigoriev I.V."/>
            <person name="Debuchy R."/>
            <person name="Gladieux P."/>
            <person name="Hiltunen Thoren M."/>
            <person name="Johannesson H."/>
        </authorList>
    </citation>
    <scope>NUCLEOTIDE SEQUENCE</scope>
    <source>
        <strain evidence="1">FGSC 1904</strain>
    </source>
</reference>
<keyword evidence="2" id="KW-1185">Reference proteome</keyword>
<feature type="non-terminal residue" evidence="1">
    <location>
        <position position="1"/>
    </location>
</feature>
<reference evidence="1" key="2">
    <citation type="submission" date="2023-07" db="EMBL/GenBank/DDBJ databases">
        <authorList>
            <consortium name="Lawrence Berkeley National Laboratory"/>
            <person name="Haridas S."/>
            <person name="Hensen N."/>
            <person name="Bonometti L."/>
            <person name="Westerberg I."/>
            <person name="Brannstrom I.O."/>
            <person name="Guillou S."/>
            <person name="Cros-Aarteil S."/>
            <person name="Calhoun S."/>
            <person name="Kuo A."/>
            <person name="Mondo S."/>
            <person name="Pangilinan J."/>
            <person name="Riley R."/>
            <person name="LaButti K."/>
            <person name="Andreopoulos B."/>
            <person name="Lipzen A."/>
            <person name="Chen C."/>
            <person name="Yanf M."/>
            <person name="Daum C."/>
            <person name="Ng V."/>
            <person name="Clum A."/>
            <person name="Steindorff A."/>
            <person name="Ohm R."/>
            <person name="Martin F."/>
            <person name="Silar P."/>
            <person name="Natvig D."/>
            <person name="Lalanne C."/>
            <person name="Gautier V."/>
            <person name="Ament-velasquez S.L."/>
            <person name="Kruys A."/>
            <person name="Hutchinson M.I."/>
            <person name="Powell A.J."/>
            <person name="Barry K."/>
            <person name="Miller A.N."/>
            <person name="Grigoriev I.V."/>
            <person name="Debuchy R."/>
            <person name="Gladieux P."/>
            <person name="Thoren M.H."/>
            <person name="Johannesson H."/>
        </authorList>
    </citation>
    <scope>NUCLEOTIDE SEQUENCE</scope>
    <source>
        <strain evidence="1">FGSC 1904</strain>
    </source>
</reference>
<name>A0AAE0UBW3_SORBR</name>
<evidence type="ECO:0000313" key="1">
    <source>
        <dbReference type="EMBL" id="KAK3398451.1"/>
    </source>
</evidence>
<dbReference type="Proteomes" id="UP001281003">
    <property type="component" value="Unassembled WGS sequence"/>
</dbReference>
<evidence type="ECO:0000313" key="2">
    <source>
        <dbReference type="Proteomes" id="UP001281003"/>
    </source>
</evidence>
<proteinExistence type="predicted"/>
<comment type="caution">
    <text evidence="1">The sequence shown here is derived from an EMBL/GenBank/DDBJ whole genome shotgun (WGS) entry which is preliminary data.</text>
</comment>
<organism evidence="1 2">
    <name type="scientific">Sordaria brevicollis</name>
    <dbReference type="NCBI Taxonomy" id="83679"/>
    <lineage>
        <taxon>Eukaryota</taxon>
        <taxon>Fungi</taxon>
        <taxon>Dikarya</taxon>
        <taxon>Ascomycota</taxon>
        <taxon>Pezizomycotina</taxon>
        <taxon>Sordariomycetes</taxon>
        <taxon>Sordariomycetidae</taxon>
        <taxon>Sordariales</taxon>
        <taxon>Sordariaceae</taxon>
        <taxon>Sordaria</taxon>
    </lineage>
</organism>
<dbReference type="AlphaFoldDB" id="A0AAE0UBW3"/>